<reference evidence="2" key="1">
    <citation type="journal article" date="2021" name="PeerJ">
        <title>Extensive microbial diversity within the chicken gut microbiome revealed by metagenomics and culture.</title>
        <authorList>
            <person name="Gilroy R."/>
            <person name="Ravi A."/>
            <person name="Getino M."/>
            <person name="Pursley I."/>
            <person name="Horton D.L."/>
            <person name="Alikhan N.F."/>
            <person name="Baker D."/>
            <person name="Gharbi K."/>
            <person name="Hall N."/>
            <person name="Watson M."/>
            <person name="Adriaenssens E.M."/>
            <person name="Foster-Nyarko E."/>
            <person name="Jarju S."/>
            <person name="Secka A."/>
            <person name="Antonio M."/>
            <person name="Oren A."/>
            <person name="Chaudhuri R.R."/>
            <person name="La Ragione R."/>
            <person name="Hildebrand F."/>
            <person name="Pallen M.J."/>
        </authorList>
    </citation>
    <scope>NUCLEOTIDE SEQUENCE</scope>
    <source>
        <strain evidence="2">ChiHjej13B12-4958</strain>
    </source>
</reference>
<comment type="caution">
    <text evidence="2">The sequence shown here is derived from an EMBL/GenBank/DDBJ whole genome shotgun (WGS) entry which is preliminary data.</text>
</comment>
<feature type="region of interest" description="Disordered" evidence="1">
    <location>
        <begin position="13"/>
        <end position="76"/>
    </location>
</feature>
<dbReference type="PANTHER" id="PTHR36456:SF1">
    <property type="entry name" value="UPF0232 PROTEIN SCO3875"/>
    <property type="match status" value="1"/>
</dbReference>
<evidence type="ECO:0000313" key="2">
    <source>
        <dbReference type="EMBL" id="HJC85837.1"/>
    </source>
</evidence>
<dbReference type="Pfam" id="PF05258">
    <property type="entry name" value="DciA"/>
    <property type="match status" value="1"/>
</dbReference>
<dbReference type="Proteomes" id="UP000823858">
    <property type="component" value="Unassembled WGS sequence"/>
</dbReference>
<reference evidence="2" key="2">
    <citation type="submission" date="2021-04" db="EMBL/GenBank/DDBJ databases">
        <authorList>
            <person name="Gilroy R."/>
        </authorList>
    </citation>
    <scope>NUCLEOTIDE SEQUENCE</scope>
    <source>
        <strain evidence="2">ChiHjej13B12-4958</strain>
    </source>
</reference>
<gene>
    <name evidence="2" type="ORF">H9751_09915</name>
</gene>
<sequence length="199" mass="22305">MNDPIEDRLEMLKALSGRPTPRKDTGNGRDGVAASADATSGNGGDTPGTAGRRTPYNPRRRGRRPKRMKTRYDGRLDRSYRDPGAFNELVVKEIRRNGWSRNFAIGQLRSAWPEIVGENIAGHTRVVKYNEQKRHLHIESDSTAWATNLRLMQTTILQTIARRVGPDVVAELKIYGPKAPSWRHGPLHVSGRGPRDTYG</sequence>
<evidence type="ECO:0000313" key="3">
    <source>
        <dbReference type="Proteomes" id="UP000823858"/>
    </source>
</evidence>
<dbReference type="InterPro" id="IPR007922">
    <property type="entry name" value="DciA-like"/>
</dbReference>
<evidence type="ECO:0000256" key="1">
    <source>
        <dbReference type="SAM" id="MobiDB-lite"/>
    </source>
</evidence>
<dbReference type="PANTHER" id="PTHR36456">
    <property type="entry name" value="UPF0232 PROTEIN SCO3875"/>
    <property type="match status" value="1"/>
</dbReference>
<dbReference type="EMBL" id="DWVP01000023">
    <property type="protein sequence ID" value="HJC85837.1"/>
    <property type="molecule type" value="Genomic_DNA"/>
</dbReference>
<protein>
    <submittedName>
        <fullName evidence="2">DUF721 domain-containing protein</fullName>
    </submittedName>
</protein>
<feature type="compositionally biased region" description="Basic residues" evidence="1">
    <location>
        <begin position="58"/>
        <end position="69"/>
    </location>
</feature>
<proteinExistence type="predicted"/>
<dbReference type="AlphaFoldDB" id="A0A9D2QGX2"/>
<name>A0A9D2QGX2_9CORY</name>
<accession>A0A9D2QGX2</accession>
<organism evidence="2 3">
    <name type="scientific">Candidatus Corynebacterium faecigallinarum</name>
    <dbReference type="NCBI Taxonomy" id="2838528"/>
    <lineage>
        <taxon>Bacteria</taxon>
        <taxon>Bacillati</taxon>
        <taxon>Actinomycetota</taxon>
        <taxon>Actinomycetes</taxon>
        <taxon>Mycobacteriales</taxon>
        <taxon>Corynebacteriaceae</taxon>
        <taxon>Corynebacterium</taxon>
    </lineage>
</organism>